<dbReference type="WBParaSite" id="TMUE_1000003595.1">
    <property type="protein sequence ID" value="TMUE_1000003595.1"/>
    <property type="gene ID" value="WBGene00288528"/>
</dbReference>
<keyword evidence="1" id="KW-0812">Transmembrane</keyword>
<dbReference type="AlphaFoldDB" id="A0A5S6Q935"/>
<reference evidence="3" key="1">
    <citation type="submission" date="2019-12" db="UniProtKB">
        <authorList>
            <consortium name="WormBaseParasite"/>
        </authorList>
    </citation>
    <scope>IDENTIFICATION</scope>
</reference>
<evidence type="ECO:0000256" key="1">
    <source>
        <dbReference type="SAM" id="Phobius"/>
    </source>
</evidence>
<evidence type="ECO:0000313" key="2">
    <source>
        <dbReference type="Proteomes" id="UP000046395"/>
    </source>
</evidence>
<keyword evidence="2" id="KW-1185">Reference proteome</keyword>
<dbReference type="Proteomes" id="UP000046395">
    <property type="component" value="Unassembled WGS sequence"/>
</dbReference>
<dbReference type="Pfam" id="PF21525">
    <property type="entry name" value="Nlp36"/>
    <property type="match status" value="1"/>
</dbReference>
<evidence type="ECO:0000313" key="3">
    <source>
        <dbReference type="WBParaSite" id="TMUE_1000003595.1"/>
    </source>
</evidence>
<sequence>MVSFKQEFAIYDYFAPLIVFFVFFFAVFLISFTCIIWYCVTDTERVEAMQKWKQCQPPNACKRIAAKRFVPPKPIGTQPPRR</sequence>
<protein>
    <submittedName>
        <fullName evidence="3">Nematode cuticle collagen N-terminal domain-containing protein</fullName>
    </submittedName>
</protein>
<accession>A0A5S6Q935</accession>
<name>A0A5S6Q935_TRIMR</name>
<organism evidence="2 3">
    <name type="scientific">Trichuris muris</name>
    <name type="common">Mouse whipworm</name>
    <dbReference type="NCBI Taxonomy" id="70415"/>
    <lineage>
        <taxon>Eukaryota</taxon>
        <taxon>Metazoa</taxon>
        <taxon>Ecdysozoa</taxon>
        <taxon>Nematoda</taxon>
        <taxon>Enoplea</taxon>
        <taxon>Dorylaimia</taxon>
        <taxon>Trichinellida</taxon>
        <taxon>Trichuridae</taxon>
        <taxon>Trichuris</taxon>
    </lineage>
</organism>
<proteinExistence type="predicted"/>
<feature type="transmembrane region" description="Helical" evidence="1">
    <location>
        <begin position="13"/>
        <end position="40"/>
    </location>
</feature>
<keyword evidence="1" id="KW-1133">Transmembrane helix</keyword>
<keyword evidence="1" id="KW-0472">Membrane</keyword>